<proteinExistence type="predicted"/>
<evidence type="ECO:0000259" key="8">
    <source>
        <dbReference type="PROSITE" id="PS50157"/>
    </source>
</evidence>
<feature type="domain" description="C2H2-type" evidence="8">
    <location>
        <begin position="304"/>
        <end position="330"/>
    </location>
</feature>
<dbReference type="Proteomes" id="UP000494106">
    <property type="component" value="Unassembled WGS sequence"/>
</dbReference>
<evidence type="ECO:0000256" key="7">
    <source>
        <dbReference type="PROSITE-ProRule" id="PRU00042"/>
    </source>
</evidence>
<organism evidence="9 12">
    <name type="scientific">Arctia plantaginis</name>
    <name type="common">Wood tiger moth</name>
    <name type="synonym">Phalaena plantaginis</name>
    <dbReference type="NCBI Taxonomy" id="874455"/>
    <lineage>
        <taxon>Eukaryota</taxon>
        <taxon>Metazoa</taxon>
        <taxon>Ecdysozoa</taxon>
        <taxon>Arthropoda</taxon>
        <taxon>Hexapoda</taxon>
        <taxon>Insecta</taxon>
        <taxon>Pterygota</taxon>
        <taxon>Neoptera</taxon>
        <taxon>Endopterygota</taxon>
        <taxon>Lepidoptera</taxon>
        <taxon>Glossata</taxon>
        <taxon>Ditrysia</taxon>
        <taxon>Noctuoidea</taxon>
        <taxon>Erebidae</taxon>
        <taxon>Arctiinae</taxon>
        <taxon>Arctia</taxon>
    </lineage>
</organism>
<gene>
    <name evidence="10" type="ORF">APLA_LOCUS13496</name>
    <name evidence="9" type="ORF">APLA_LOCUS5360</name>
</gene>
<feature type="domain" description="C2H2-type" evidence="8">
    <location>
        <begin position="690"/>
        <end position="717"/>
    </location>
</feature>
<keyword evidence="11" id="KW-1185">Reference proteome</keyword>
<protein>
    <recommendedName>
        <fullName evidence="8">C2H2-type domain-containing protein</fullName>
    </recommendedName>
</protein>
<dbReference type="EMBL" id="CADEBC010000555">
    <property type="protein sequence ID" value="CAB3252387.1"/>
    <property type="molecule type" value="Genomic_DNA"/>
</dbReference>
<comment type="caution">
    <text evidence="9">The sequence shown here is derived from an EMBL/GenBank/DDBJ whole genome shotgun (WGS) entry which is preliminary data.</text>
</comment>
<dbReference type="Proteomes" id="UP000494256">
    <property type="component" value="Unassembled WGS sequence"/>
</dbReference>
<feature type="domain" description="C2H2-type" evidence="8">
    <location>
        <begin position="561"/>
        <end position="584"/>
    </location>
</feature>
<evidence type="ECO:0000256" key="1">
    <source>
        <dbReference type="ARBA" id="ARBA00004123"/>
    </source>
</evidence>
<dbReference type="PANTHER" id="PTHR24408:SF58">
    <property type="entry name" value="TRANSCRIPTION FACTOR (TFIIIA), PUTATIVE (AFU_ORTHOLOGUE AFUA_1G05150)-RELATED"/>
    <property type="match status" value="1"/>
</dbReference>
<keyword evidence="4 7" id="KW-0863">Zinc-finger</keyword>
<keyword evidence="2" id="KW-0479">Metal-binding</keyword>
<evidence type="ECO:0000256" key="2">
    <source>
        <dbReference type="ARBA" id="ARBA00022723"/>
    </source>
</evidence>
<evidence type="ECO:0000313" key="12">
    <source>
        <dbReference type="Proteomes" id="UP000494256"/>
    </source>
</evidence>
<dbReference type="GO" id="GO:0008270">
    <property type="term" value="F:zinc ion binding"/>
    <property type="evidence" value="ECO:0007669"/>
    <property type="project" value="UniProtKB-KW"/>
</dbReference>
<feature type="domain" description="C2H2-type" evidence="8">
    <location>
        <begin position="275"/>
        <end position="302"/>
    </location>
</feature>
<evidence type="ECO:0000256" key="3">
    <source>
        <dbReference type="ARBA" id="ARBA00022737"/>
    </source>
</evidence>
<dbReference type="InterPro" id="IPR036236">
    <property type="entry name" value="Znf_C2H2_sf"/>
</dbReference>
<dbReference type="GO" id="GO:0005634">
    <property type="term" value="C:nucleus"/>
    <property type="evidence" value="ECO:0007669"/>
    <property type="project" value="UniProtKB-SubCell"/>
</dbReference>
<comment type="subcellular location">
    <subcellularLocation>
        <location evidence="1">Nucleus</location>
    </subcellularLocation>
</comment>
<dbReference type="PROSITE" id="PS50157">
    <property type="entry name" value="ZINC_FINGER_C2H2_2"/>
    <property type="match status" value="13"/>
</dbReference>
<dbReference type="EMBL" id="CADEBD010000289">
    <property type="protein sequence ID" value="CAB3231866.1"/>
    <property type="molecule type" value="Genomic_DNA"/>
</dbReference>
<feature type="domain" description="C2H2-type" evidence="8">
    <location>
        <begin position="633"/>
        <end position="661"/>
    </location>
</feature>
<dbReference type="SMART" id="SM00355">
    <property type="entry name" value="ZnF_C2H2"/>
    <property type="match status" value="19"/>
</dbReference>
<feature type="domain" description="C2H2-type" evidence="8">
    <location>
        <begin position="188"/>
        <end position="211"/>
    </location>
</feature>
<feature type="domain" description="C2H2-type" evidence="8">
    <location>
        <begin position="747"/>
        <end position="775"/>
    </location>
</feature>
<dbReference type="InterPro" id="IPR013087">
    <property type="entry name" value="Znf_C2H2_type"/>
</dbReference>
<reference evidence="11 12" key="1">
    <citation type="submission" date="2020-04" db="EMBL/GenBank/DDBJ databases">
        <authorList>
            <person name="Wallbank WR R."/>
            <person name="Pardo Diaz C."/>
            <person name="Kozak K."/>
            <person name="Martin S."/>
            <person name="Jiggins C."/>
            <person name="Moest M."/>
            <person name="Warren A I."/>
            <person name="Byers J.R.P. K."/>
            <person name="Montejo-Kovacevich G."/>
            <person name="Yen C E."/>
        </authorList>
    </citation>
    <scope>NUCLEOTIDE SEQUENCE [LARGE SCALE GENOMIC DNA]</scope>
</reference>
<dbReference type="Gene3D" id="3.30.160.60">
    <property type="entry name" value="Classic Zinc Finger"/>
    <property type="match status" value="10"/>
</dbReference>
<dbReference type="PANTHER" id="PTHR24408">
    <property type="entry name" value="ZINC FINGER PROTEIN"/>
    <property type="match status" value="1"/>
</dbReference>
<feature type="domain" description="C2H2-type" evidence="8">
    <location>
        <begin position="662"/>
        <end position="689"/>
    </location>
</feature>
<keyword evidence="5" id="KW-0862">Zinc</keyword>
<keyword evidence="3" id="KW-0677">Repeat</keyword>
<sequence>MEMDPALPPGMCSSCFEATIAAISFRNLCTQSAHHWLEAATYLSQIHPPTNEDKAYFIFYNDEKTIIKDQVDKVPTKQAALERLNLRYQDKPEKVRRPKRTHDPTAICKCPDCGKVFSVPDYLNCHLRNTLKRACTSCGVVMSKKKMAKHMALEHDLLVTDCTICYKLFDDEFDLKNHLKEFHGENIHCCSVCGNGYTNERALRAHLYSHSLFHCKSCSLSFENIKCYKYHQKQCKIVEHPTFKHFTCDLCGVTYNRKPSLRIHIVQKHLNVLPYVCQTCGKRTSTLAHLRSHEKVHKTERKIYQCFCGAKLRTELGYQLHQRIHTGERPYECEFCGDRFLSSSRRLDHIKRRHRGSKEMPHACEQCSARFMKEESLIPVGACVACASTALAAQEFRLFVRNSQKTWWKAIQNLAIIPYTTTPPVKSVCAFVKPSDLSIQTFKDYTQGDARSILNRLKNRVSKKPIERKPRGARSGPSCNCPDCGKSFLSPYFLSMHLKNSGHKEACQICGSVLIRGKEMKDHLSSVHKENVFLCKQCPILFTNEIQLKKHVKKAHKAGALTCSDCGRTFPRLASFETHSQMHAVRTCRACGVQFTNRGCYREHRSQCEPDAKPNAQSFPRNRRSNIRDPAQFTCDHCGKTYNSRPQLKNHIIWIHMNIRPHQCQWCGKRFYTPARLAEHTVVHTRVRNFECDICGVKLVSKMAAVYHRRRHTGERPYECEDCGEKFISASRRSEHAKRRHNKGYRIPCLKCPASFVRKHELKKHMEKAHRAPDAILTW</sequence>
<dbReference type="SUPFAM" id="SSF57667">
    <property type="entry name" value="beta-beta-alpha zinc fingers"/>
    <property type="match status" value="8"/>
</dbReference>
<feature type="domain" description="C2H2-type" evidence="8">
    <location>
        <begin position="246"/>
        <end position="274"/>
    </location>
</feature>
<dbReference type="OrthoDB" id="8117402at2759"/>
<dbReference type="Pfam" id="PF00096">
    <property type="entry name" value="zf-C2H2"/>
    <property type="match status" value="6"/>
</dbReference>
<name>A0A8S0ZKF7_ARCPL</name>
<feature type="domain" description="C2H2-type" evidence="8">
    <location>
        <begin position="479"/>
        <end position="503"/>
    </location>
</feature>
<dbReference type="PROSITE" id="PS00028">
    <property type="entry name" value="ZINC_FINGER_C2H2_1"/>
    <property type="match status" value="11"/>
</dbReference>
<dbReference type="GO" id="GO:0043565">
    <property type="term" value="F:sequence-specific DNA binding"/>
    <property type="evidence" value="ECO:0007669"/>
    <property type="project" value="TreeGrafter"/>
</dbReference>
<evidence type="ECO:0000313" key="9">
    <source>
        <dbReference type="EMBL" id="CAB3231866.1"/>
    </source>
</evidence>
<dbReference type="AlphaFoldDB" id="A0A8S0ZKF7"/>
<evidence type="ECO:0000313" key="11">
    <source>
        <dbReference type="Proteomes" id="UP000494106"/>
    </source>
</evidence>
<evidence type="ECO:0000313" key="10">
    <source>
        <dbReference type="EMBL" id="CAB3252387.1"/>
    </source>
</evidence>
<evidence type="ECO:0000256" key="4">
    <source>
        <dbReference type="ARBA" id="ARBA00022771"/>
    </source>
</evidence>
<keyword evidence="6" id="KW-0539">Nucleus</keyword>
<dbReference type="GO" id="GO:0000981">
    <property type="term" value="F:DNA-binding transcription factor activity, RNA polymerase II-specific"/>
    <property type="evidence" value="ECO:0007669"/>
    <property type="project" value="TreeGrafter"/>
</dbReference>
<dbReference type="FunFam" id="3.30.160.60:FF:000145">
    <property type="entry name" value="Zinc finger protein 574"/>
    <property type="match status" value="1"/>
</dbReference>
<evidence type="ECO:0000256" key="6">
    <source>
        <dbReference type="ARBA" id="ARBA00023242"/>
    </source>
</evidence>
<feature type="domain" description="C2H2-type" evidence="8">
    <location>
        <begin position="533"/>
        <end position="556"/>
    </location>
</feature>
<feature type="domain" description="C2H2-type" evidence="8">
    <location>
        <begin position="331"/>
        <end position="359"/>
    </location>
</feature>
<accession>A0A8S0ZKF7</accession>
<feature type="domain" description="C2H2-type" evidence="8">
    <location>
        <begin position="718"/>
        <end position="741"/>
    </location>
</feature>
<evidence type="ECO:0000256" key="5">
    <source>
        <dbReference type="ARBA" id="ARBA00022833"/>
    </source>
</evidence>